<dbReference type="AlphaFoldDB" id="A0A1V1I328"/>
<proteinExistence type="predicted"/>
<feature type="transmembrane region" description="Helical" evidence="1">
    <location>
        <begin position="32"/>
        <end position="49"/>
    </location>
</feature>
<dbReference type="Proteomes" id="UP000245622">
    <property type="component" value="Chromosome 1"/>
</dbReference>
<keyword evidence="1" id="KW-0812">Transmembrane</keyword>
<evidence type="ECO:0008006" key="4">
    <source>
        <dbReference type="Google" id="ProtNLM"/>
    </source>
</evidence>
<evidence type="ECO:0000313" key="2">
    <source>
        <dbReference type="EMBL" id="CED94543.1"/>
    </source>
</evidence>
<protein>
    <recommendedName>
        <fullName evidence="4">2-oxoglutarate translocator</fullName>
    </recommendedName>
</protein>
<keyword evidence="3" id="KW-1185">Reference proteome</keyword>
<dbReference type="EMBL" id="LN555523">
    <property type="protein sequence ID" value="CED94543.1"/>
    <property type="molecule type" value="Genomic_DNA"/>
</dbReference>
<evidence type="ECO:0000256" key="1">
    <source>
        <dbReference type="SAM" id="Phobius"/>
    </source>
</evidence>
<gene>
    <name evidence="2" type="ORF">CRIB_1937</name>
</gene>
<keyword evidence="1" id="KW-1133">Transmembrane helix</keyword>
<sequence>MKNNSSKRLFGIVCFSVGVAVILSIILPNWIWTSLIAFTLMGCGVLFFLY</sequence>
<dbReference type="GeneID" id="82205963"/>
<organism evidence="2 3">
    <name type="scientific">Romboutsia ilealis</name>
    <dbReference type="NCBI Taxonomy" id="1115758"/>
    <lineage>
        <taxon>Bacteria</taxon>
        <taxon>Bacillati</taxon>
        <taxon>Bacillota</taxon>
        <taxon>Clostridia</taxon>
        <taxon>Peptostreptococcales</taxon>
        <taxon>Peptostreptococcaceae</taxon>
        <taxon>Romboutsia</taxon>
    </lineage>
</organism>
<evidence type="ECO:0000313" key="3">
    <source>
        <dbReference type="Proteomes" id="UP000245622"/>
    </source>
</evidence>
<dbReference type="KEGG" id="ril:CRIB_1937"/>
<reference evidence="2 3" key="1">
    <citation type="submission" date="2014-04" db="EMBL/GenBank/DDBJ databases">
        <authorList>
            <person name="Hornung B.V."/>
        </authorList>
    </citation>
    <scope>NUCLEOTIDE SEQUENCE [LARGE SCALE GENOMIC DNA]</scope>
    <source>
        <strain evidence="2 3">CRIB</strain>
    </source>
</reference>
<feature type="transmembrane region" description="Helical" evidence="1">
    <location>
        <begin position="9"/>
        <end position="26"/>
    </location>
</feature>
<accession>A0A1V1I328</accession>
<name>A0A1V1I328_9FIRM</name>
<keyword evidence="1" id="KW-0472">Membrane</keyword>
<dbReference type="RefSeq" id="WP_180702049.1">
    <property type="nucleotide sequence ID" value="NZ_CAJUCR010000004.1"/>
</dbReference>